<reference evidence="2" key="2">
    <citation type="submission" date="2017-10" db="EMBL/GenBank/DDBJ databases">
        <title>Ladona fulva Genome sequencing and assembly.</title>
        <authorList>
            <person name="Murali S."/>
            <person name="Richards S."/>
            <person name="Bandaranaike D."/>
            <person name="Bellair M."/>
            <person name="Blankenburg K."/>
            <person name="Chao H."/>
            <person name="Dinh H."/>
            <person name="Doddapaneni H."/>
            <person name="Dugan-Rocha S."/>
            <person name="Elkadiri S."/>
            <person name="Gnanaolivu R."/>
            <person name="Hernandez B."/>
            <person name="Skinner E."/>
            <person name="Javaid M."/>
            <person name="Lee S."/>
            <person name="Li M."/>
            <person name="Ming W."/>
            <person name="Munidasa M."/>
            <person name="Muniz J."/>
            <person name="Nguyen L."/>
            <person name="Hughes D."/>
            <person name="Osuji N."/>
            <person name="Pu L.-L."/>
            <person name="Puazo M."/>
            <person name="Qu C."/>
            <person name="Quiroz J."/>
            <person name="Raj R."/>
            <person name="Weissenberger G."/>
            <person name="Xin Y."/>
            <person name="Zou X."/>
            <person name="Han Y."/>
            <person name="Worley K."/>
            <person name="Muzny D."/>
            <person name="Gibbs R."/>
        </authorList>
    </citation>
    <scope>NUCLEOTIDE SEQUENCE</scope>
    <source>
        <strain evidence="2">Sampled in the wild</strain>
    </source>
</reference>
<dbReference type="AlphaFoldDB" id="A0A8K0PA80"/>
<dbReference type="Pfam" id="PF09735">
    <property type="entry name" value="Nckap1"/>
    <property type="match status" value="1"/>
</dbReference>
<dbReference type="GO" id="GO:0016477">
    <property type="term" value="P:cell migration"/>
    <property type="evidence" value="ECO:0007669"/>
    <property type="project" value="TreeGrafter"/>
</dbReference>
<organism evidence="2 3">
    <name type="scientific">Ladona fulva</name>
    <name type="common">Scarce chaser dragonfly</name>
    <name type="synonym">Libellula fulva</name>
    <dbReference type="NCBI Taxonomy" id="123851"/>
    <lineage>
        <taxon>Eukaryota</taxon>
        <taxon>Metazoa</taxon>
        <taxon>Ecdysozoa</taxon>
        <taxon>Arthropoda</taxon>
        <taxon>Hexapoda</taxon>
        <taxon>Insecta</taxon>
        <taxon>Pterygota</taxon>
        <taxon>Palaeoptera</taxon>
        <taxon>Odonata</taxon>
        <taxon>Epiprocta</taxon>
        <taxon>Anisoptera</taxon>
        <taxon>Libelluloidea</taxon>
        <taxon>Libellulidae</taxon>
        <taxon>Ladona</taxon>
    </lineage>
</organism>
<dbReference type="EMBL" id="KZ309453">
    <property type="protein sequence ID" value="KAG8238852.1"/>
    <property type="molecule type" value="Genomic_DNA"/>
</dbReference>
<dbReference type="GO" id="GO:0048812">
    <property type="term" value="P:neuron projection morphogenesis"/>
    <property type="evidence" value="ECO:0007669"/>
    <property type="project" value="TreeGrafter"/>
</dbReference>
<reference evidence="2" key="1">
    <citation type="submission" date="2013-04" db="EMBL/GenBank/DDBJ databases">
        <authorList>
            <person name="Qu J."/>
            <person name="Murali S.C."/>
            <person name="Bandaranaike D."/>
            <person name="Bellair M."/>
            <person name="Blankenburg K."/>
            <person name="Chao H."/>
            <person name="Dinh H."/>
            <person name="Doddapaneni H."/>
            <person name="Downs B."/>
            <person name="Dugan-Rocha S."/>
            <person name="Elkadiri S."/>
            <person name="Gnanaolivu R.D."/>
            <person name="Hernandez B."/>
            <person name="Javaid M."/>
            <person name="Jayaseelan J.C."/>
            <person name="Lee S."/>
            <person name="Li M."/>
            <person name="Ming W."/>
            <person name="Munidasa M."/>
            <person name="Muniz J."/>
            <person name="Nguyen L."/>
            <person name="Ongeri F."/>
            <person name="Osuji N."/>
            <person name="Pu L.-L."/>
            <person name="Puazo M."/>
            <person name="Qu C."/>
            <person name="Quiroz J."/>
            <person name="Raj R."/>
            <person name="Weissenberger G."/>
            <person name="Xin Y."/>
            <person name="Zou X."/>
            <person name="Han Y."/>
            <person name="Richards S."/>
            <person name="Worley K."/>
            <person name="Muzny D."/>
            <person name="Gibbs R."/>
        </authorList>
    </citation>
    <scope>NUCLEOTIDE SEQUENCE</scope>
    <source>
        <strain evidence="2">Sampled in the wild</strain>
    </source>
</reference>
<keyword evidence="3" id="KW-1185">Reference proteome</keyword>
<sequence>MARPLVPSQQKLAEKLSLNNDRGIGMLTRIYNIKKACGDAKSKPAFLSDKNLESSIKNIVRRFPNIDIKGIDNLDNRKSVAFSNLGPRPTALLHLNFCWPVLIRLSDGGSVAVQGPFRRLCQLMESFSCLFLFAISFLDPPYALKEEGPVAGPSQCRIVSSMTLVQLLSPSTLHTILLMVGRLMGKRSQPRGSILFET</sequence>
<dbReference type="GO" id="GO:0031209">
    <property type="term" value="C:SCAR complex"/>
    <property type="evidence" value="ECO:0007669"/>
    <property type="project" value="TreeGrafter"/>
</dbReference>
<accession>A0A8K0PA80</accession>
<dbReference type="GO" id="GO:0030866">
    <property type="term" value="P:cortical actin cytoskeleton organization"/>
    <property type="evidence" value="ECO:0007669"/>
    <property type="project" value="TreeGrafter"/>
</dbReference>
<gene>
    <name evidence="2" type="ORF">J437_LFUL017955</name>
</gene>
<evidence type="ECO:0000313" key="3">
    <source>
        <dbReference type="Proteomes" id="UP000792457"/>
    </source>
</evidence>
<dbReference type="GO" id="GO:0030031">
    <property type="term" value="P:cell projection assembly"/>
    <property type="evidence" value="ECO:0007669"/>
    <property type="project" value="TreeGrafter"/>
</dbReference>
<comment type="similarity">
    <text evidence="1">Belongs to the HEM-1/HEM-2 family.</text>
</comment>
<proteinExistence type="inferred from homology"/>
<dbReference type="OrthoDB" id="548214at2759"/>
<comment type="caution">
    <text evidence="2">The sequence shown here is derived from an EMBL/GenBank/DDBJ whole genome shotgun (WGS) entry which is preliminary data.</text>
</comment>
<dbReference type="PANTHER" id="PTHR12093:SF10">
    <property type="entry name" value="MEMBRANE-ASSOCIATED PROTEIN HEM"/>
    <property type="match status" value="1"/>
</dbReference>
<evidence type="ECO:0000313" key="2">
    <source>
        <dbReference type="EMBL" id="KAG8238852.1"/>
    </source>
</evidence>
<name>A0A8K0PA80_LADFU</name>
<protein>
    <submittedName>
        <fullName evidence="2">Uncharacterized protein</fullName>
    </submittedName>
</protein>
<evidence type="ECO:0000256" key="1">
    <source>
        <dbReference type="ARBA" id="ARBA00037947"/>
    </source>
</evidence>
<dbReference type="PANTHER" id="PTHR12093">
    <property type="entry name" value="NCK-ASSOCIATED PROTEIN 1"/>
    <property type="match status" value="1"/>
</dbReference>
<dbReference type="Proteomes" id="UP000792457">
    <property type="component" value="Unassembled WGS sequence"/>
</dbReference>
<dbReference type="InterPro" id="IPR019137">
    <property type="entry name" value="Nck-associated_protein-1"/>
</dbReference>